<gene>
    <name evidence="1" type="ORF">COLO4_07837</name>
</gene>
<sequence length="42" mass="4413">MVAGTKGDVGDRDGVSHFRALDNPLSLSMATLLTVKTTSPRP</sequence>
<evidence type="ECO:0000313" key="2">
    <source>
        <dbReference type="Proteomes" id="UP000187203"/>
    </source>
</evidence>
<organism evidence="1 2">
    <name type="scientific">Corchorus olitorius</name>
    <dbReference type="NCBI Taxonomy" id="93759"/>
    <lineage>
        <taxon>Eukaryota</taxon>
        <taxon>Viridiplantae</taxon>
        <taxon>Streptophyta</taxon>
        <taxon>Embryophyta</taxon>
        <taxon>Tracheophyta</taxon>
        <taxon>Spermatophyta</taxon>
        <taxon>Magnoliopsida</taxon>
        <taxon>eudicotyledons</taxon>
        <taxon>Gunneridae</taxon>
        <taxon>Pentapetalae</taxon>
        <taxon>rosids</taxon>
        <taxon>malvids</taxon>
        <taxon>Malvales</taxon>
        <taxon>Malvaceae</taxon>
        <taxon>Grewioideae</taxon>
        <taxon>Apeibeae</taxon>
        <taxon>Corchorus</taxon>
    </lineage>
</organism>
<dbReference type="Proteomes" id="UP000187203">
    <property type="component" value="Unassembled WGS sequence"/>
</dbReference>
<accession>A0A1R3KIE2</accession>
<evidence type="ECO:0000313" key="1">
    <source>
        <dbReference type="EMBL" id="OMP06863.1"/>
    </source>
</evidence>
<name>A0A1R3KIE2_9ROSI</name>
<proteinExistence type="predicted"/>
<comment type="caution">
    <text evidence="1">The sequence shown here is derived from an EMBL/GenBank/DDBJ whole genome shotgun (WGS) entry which is preliminary data.</text>
</comment>
<reference evidence="2" key="1">
    <citation type="submission" date="2013-09" db="EMBL/GenBank/DDBJ databases">
        <title>Corchorus olitorius genome sequencing.</title>
        <authorList>
            <person name="Alam M."/>
            <person name="Haque M.S."/>
            <person name="Islam M.S."/>
            <person name="Emdad E.M."/>
            <person name="Islam M.M."/>
            <person name="Ahmed B."/>
            <person name="Halim A."/>
            <person name="Hossen Q.M.M."/>
            <person name="Hossain M.Z."/>
            <person name="Ahmed R."/>
            <person name="Khan M.M."/>
            <person name="Islam R."/>
            <person name="Rashid M.M."/>
            <person name="Khan S.A."/>
            <person name="Rahman M.S."/>
            <person name="Alam M."/>
            <person name="Yahiya A.S."/>
            <person name="Khan M.S."/>
            <person name="Azam M.S."/>
            <person name="Haque T."/>
            <person name="Lashkar M.Z.H."/>
            <person name="Akhand A.I."/>
            <person name="Morshed G."/>
            <person name="Roy S."/>
            <person name="Uddin K.S."/>
            <person name="Rabeya T."/>
            <person name="Hossain A.S."/>
            <person name="Chowdhury A."/>
            <person name="Snigdha A.R."/>
            <person name="Mortoza M.S."/>
            <person name="Matin S.A."/>
            <person name="Hoque S.M.E."/>
            <person name="Islam M.K."/>
            <person name="Roy D.K."/>
            <person name="Haider R."/>
            <person name="Moosa M.M."/>
            <person name="Elias S.M."/>
            <person name="Hasan A.M."/>
            <person name="Jahan S."/>
            <person name="Shafiuddin M."/>
            <person name="Mahmood N."/>
            <person name="Shommy N.S."/>
        </authorList>
    </citation>
    <scope>NUCLEOTIDE SEQUENCE [LARGE SCALE GENOMIC DNA]</scope>
    <source>
        <strain evidence="2">cv. O-4</strain>
    </source>
</reference>
<dbReference type="EMBL" id="AWUE01013481">
    <property type="protein sequence ID" value="OMP06863.1"/>
    <property type="molecule type" value="Genomic_DNA"/>
</dbReference>
<dbReference type="AlphaFoldDB" id="A0A1R3KIE2"/>
<protein>
    <submittedName>
        <fullName evidence="1">Uncharacterized protein</fullName>
    </submittedName>
</protein>
<keyword evidence="2" id="KW-1185">Reference proteome</keyword>